<protein>
    <submittedName>
        <fullName evidence="2">Uncharacterized protein</fullName>
    </submittedName>
</protein>
<evidence type="ECO:0000256" key="1">
    <source>
        <dbReference type="SAM" id="MobiDB-lite"/>
    </source>
</evidence>
<evidence type="ECO:0000313" key="3">
    <source>
        <dbReference type="Proteomes" id="UP001607303"/>
    </source>
</evidence>
<organism evidence="2 3">
    <name type="scientific">Vespula maculifrons</name>
    <name type="common">Eastern yellow jacket</name>
    <name type="synonym">Wasp</name>
    <dbReference type="NCBI Taxonomy" id="7453"/>
    <lineage>
        <taxon>Eukaryota</taxon>
        <taxon>Metazoa</taxon>
        <taxon>Ecdysozoa</taxon>
        <taxon>Arthropoda</taxon>
        <taxon>Hexapoda</taxon>
        <taxon>Insecta</taxon>
        <taxon>Pterygota</taxon>
        <taxon>Neoptera</taxon>
        <taxon>Endopterygota</taxon>
        <taxon>Hymenoptera</taxon>
        <taxon>Apocrita</taxon>
        <taxon>Aculeata</taxon>
        <taxon>Vespoidea</taxon>
        <taxon>Vespidae</taxon>
        <taxon>Vespinae</taxon>
        <taxon>Vespula</taxon>
    </lineage>
</organism>
<accession>A0ABD2CIJ6</accession>
<gene>
    <name evidence="2" type="ORF">V1477_007924</name>
</gene>
<reference evidence="2 3" key="1">
    <citation type="journal article" date="2024" name="Ann. Entomol. Soc. Am.">
        <title>Genomic analyses of the southern and eastern yellowjacket wasps (Hymenoptera: Vespidae) reveal evolutionary signatures of social life.</title>
        <authorList>
            <person name="Catto M.A."/>
            <person name="Caine P.B."/>
            <person name="Orr S.E."/>
            <person name="Hunt B.G."/>
            <person name="Goodisman M.A.D."/>
        </authorList>
    </citation>
    <scope>NUCLEOTIDE SEQUENCE [LARGE SCALE GENOMIC DNA]</scope>
    <source>
        <strain evidence="2">232</strain>
        <tissue evidence="2">Head and thorax</tissue>
    </source>
</reference>
<keyword evidence="3" id="KW-1185">Reference proteome</keyword>
<comment type="caution">
    <text evidence="2">The sequence shown here is derived from an EMBL/GenBank/DDBJ whole genome shotgun (WGS) entry which is preliminary data.</text>
</comment>
<proteinExistence type="predicted"/>
<dbReference type="AlphaFoldDB" id="A0ABD2CIJ6"/>
<dbReference type="Proteomes" id="UP001607303">
    <property type="component" value="Unassembled WGS sequence"/>
</dbReference>
<name>A0ABD2CIJ6_VESMC</name>
<sequence length="162" mass="18495">PLIAPDTPVSVRITVTLIRVRGVSCTHQEIRQLTGGGKETRTEAHAHGPIPWDPPERNYNYQSYEFIAVYTKDLNYPTPEASITTRARPVVLSRQTPEPKIESYRTHKYLREYSGNTHASMLSTLEPSLDLIAPENTNVYASRHKRVFFYLARTGEKKSFYA</sequence>
<feature type="region of interest" description="Disordered" evidence="1">
    <location>
        <begin position="33"/>
        <end position="54"/>
    </location>
</feature>
<dbReference type="EMBL" id="JAYRBN010000053">
    <property type="protein sequence ID" value="KAL2744048.1"/>
    <property type="molecule type" value="Genomic_DNA"/>
</dbReference>
<feature type="non-terminal residue" evidence="2">
    <location>
        <position position="1"/>
    </location>
</feature>
<evidence type="ECO:0000313" key="2">
    <source>
        <dbReference type="EMBL" id="KAL2744048.1"/>
    </source>
</evidence>